<dbReference type="AlphaFoldDB" id="A0A8T0S3T3"/>
<evidence type="ECO:0000313" key="2">
    <source>
        <dbReference type="EMBL" id="KAG2591473.1"/>
    </source>
</evidence>
<dbReference type="EMBL" id="CM029046">
    <property type="protein sequence ID" value="KAG2591473.1"/>
    <property type="molecule type" value="Genomic_DNA"/>
</dbReference>
<dbReference type="Proteomes" id="UP000823388">
    <property type="component" value="Chromosome 5N"/>
</dbReference>
<name>A0A8T0S3T3_PANVG</name>
<feature type="region of interest" description="Disordered" evidence="1">
    <location>
        <begin position="1"/>
        <end position="45"/>
    </location>
</feature>
<feature type="compositionally biased region" description="Basic and acidic residues" evidence="1">
    <location>
        <begin position="1"/>
        <end position="16"/>
    </location>
</feature>
<reference evidence="2" key="1">
    <citation type="submission" date="2020-05" db="EMBL/GenBank/DDBJ databases">
        <title>WGS assembly of Panicum virgatum.</title>
        <authorList>
            <person name="Lovell J.T."/>
            <person name="Jenkins J."/>
            <person name="Shu S."/>
            <person name="Juenger T.E."/>
            <person name="Schmutz J."/>
        </authorList>
    </citation>
    <scope>NUCLEOTIDE SEQUENCE</scope>
    <source>
        <strain evidence="2">AP13</strain>
    </source>
</reference>
<evidence type="ECO:0000313" key="3">
    <source>
        <dbReference type="Proteomes" id="UP000823388"/>
    </source>
</evidence>
<evidence type="ECO:0000256" key="1">
    <source>
        <dbReference type="SAM" id="MobiDB-lite"/>
    </source>
</evidence>
<sequence>MPTRREMLGAPRDARRAARPLPEPPRRLYCCRNQRRKGTSPRVASSCRASKPWTLCAAVVEHSAPPRFFSRANRLWLSINRAESRRRAPLNSQSLPLQHIARPNPSSSSSQITEHHRSPSAARPQLD</sequence>
<protein>
    <submittedName>
        <fullName evidence="2">Uncharacterized protein</fullName>
    </submittedName>
</protein>
<keyword evidence="3" id="KW-1185">Reference proteome</keyword>
<proteinExistence type="predicted"/>
<gene>
    <name evidence="2" type="ORF">PVAP13_5NG447872</name>
</gene>
<accession>A0A8T0S3T3</accession>
<organism evidence="2 3">
    <name type="scientific">Panicum virgatum</name>
    <name type="common">Blackwell switchgrass</name>
    <dbReference type="NCBI Taxonomy" id="38727"/>
    <lineage>
        <taxon>Eukaryota</taxon>
        <taxon>Viridiplantae</taxon>
        <taxon>Streptophyta</taxon>
        <taxon>Embryophyta</taxon>
        <taxon>Tracheophyta</taxon>
        <taxon>Spermatophyta</taxon>
        <taxon>Magnoliopsida</taxon>
        <taxon>Liliopsida</taxon>
        <taxon>Poales</taxon>
        <taxon>Poaceae</taxon>
        <taxon>PACMAD clade</taxon>
        <taxon>Panicoideae</taxon>
        <taxon>Panicodae</taxon>
        <taxon>Paniceae</taxon>
        <taxon>Panicinae</taxon>
        <taxon>Panicum</taxon>
        <taxon>Panicum sect. Hiantes</taxon>
    </lineage>
</organism>
<feature type="region of interest" description="Disordered" evidence="1">
    <location>
        <begin position="85"/>
        <end position="127"/>
    </location>
</feature>
<comment type="caution">
    <text evidence="2">The sequence shown here is derived from an EMBL/GenBank/DDBJ whole genome shotgun (WGS) entry which is preliminary data.</text>
</comment>